<dbReference type="EMBL" id="LEKV01001082">
    <property type="protein sequence ID" value="KVI08865.1"/>
    <property type="molecule type" value="Genomic_DNA"/>
</dbReference>
<dbReference type="GO" id="GO:0016811">
    <property type="term" value="F:hydrolase activity, acting on carbon-nitrogen (but not peptide) bonds, in linear amides"/>
    <property type="evidence" value="ECO:0007669"/>
    <property type="project" value="InterPro"/>
</dbReference>
<dbReference type="Proteomes" id="UP000243975">
    <property type="component" value="Unassembled WGS sequence"/>
</dbReference>
<evidence type="ECO:0000259" key="10">
    <source>
        <dbReference type="Pfam" id="PF14380"/>
    </source>
</evidence>
<organism evidence="11 12">
    <name type="scientific">Cynara cardunculus var. scolymus</name>
    <name type="common">Globe artichoke</name>
    <name type="synonym">Cynara scolymus</name>
    <dbReference type="NCBI Taxonomy" id="59895"/>
    <lineage>
        <taxon>Eukaryota</taxon>
        <taxon>Viridiplantae</taxon>
        <taxon>Streptophyta</taxon>
        <taxon>Embryophyta</taxon>
        <taxon>Tracheophyta</taxon>
        <taxon>Spermatophyta</taxon>
        <taxon>Magnoliopsida</taxon>
        <taxon>eudicotyledons</taxon>
        <taxon>Gunneridae</taxon>
        <taxon>Pentapetalae</taxon>
        <taxon>asterids</taxon>
        <taxon>campanulids</taxon>
        <taxon>Asterales</taxon>
        <taxon>Asteraceae</taxon>
        <taxon>Carduoideae</taxon>
        <taxon>Cardueae</taxon>
        <taxon>Carduinae</taxon>
        <taxon>Cynara</taxon>
    </lineage>
</organism>
<dbReference type="InterPro" id="IPR032872">
    <property type="entry name" value="WAK_assoc_C"/>
</dbReference>
<gene>
    <name evidence="11" type="ORF">Ccrd_012764</name>
</gene>
<dbReference type="Gramene" id="KVI08865">
    <property type="protein sequence ID" value="KVI08865"/>
    <property type="gene ID" value="Ccrd_012764"/>
</dbReference>
<evidence type="ECO:0000259" key="9">
    <source>
        <dbReference type="Pfam" id="PF13947"/>
    </source>
</evidence>
<dbReference type="AlphaFoldDB" id="A0A118K5B9"/>
<dbReference type="STRING" id="59895.A0A118K5B9"/>
<sequence length="923" mass="102371">MSSPNSIAITIPIPSAFISTSNTAMSTSDLAVLLPRVIIVSRRSLRKNKFVDFVGEYHLDLIVGYGAVPVIVPRVTGVHSLLHSFEPIHGVLLCEGEDIDPSLYEDEETNLSPEELEEIRRVHVSDTAIDKEKDTIELSLAKLCLERNIPYLGICRGSQVLNVACGGTLYQDIGKELTKTCPKENKVIHMDYDNYDGHRHEVSIVEDTPLHQWFKDSLEDKMEIQVNSYHHQGVKRLAQRFKPMAFAPDGLIEGFYDPDAYNPKEGKFIMGLQFHPERMRKPNSDEFDYPGCTAAYKEFVKAVVAYQKKINNTTKVPKSLKLDKELEQKRKAIARSFSLARNLYEGGSSIRQPKESDLKPGAEFLESNTALSLQQENRLKQMGATVRNASSYMERLKLNEEREKLARAVMGKMTIEQLSDLNLFYHMMGQICSEMLEKKQIQNNHMILGKKDPSFALAVTTSPKISLVKLDIDLHEFNNGVITLLLPIVESQANSSRLHESISQDTCTASFTCKTLSGIQYPFSRREDPIPCGYPGFVLDCNGSNSPTIDINNMTYHVLSIDQSSQILKIVREDVMESICPHDFVNTTIDDQLFDHFSTYTNLTFLYGCPESFNLPGVHLNQFSCDENGIDKVLVLPGEEGPGICKESVIIPVPATAIGSTGLVNSTGLSQVLRGGFEVRWKLDATACSRCTQSGGSCFYNYDTNRTSCACPGSPSITNICTMANTTRASSSPKERSLTIGGILAAIGIGLGLFVCRQRKKRQAIREDETAENKESVTAVSIKGLATDFPATITSYTSSTTTEFGNSSYFGTRVFNYNELEAATDGFDDSRELGDGGFGTVYYGKLRDGLVRRMATLVAELGFRCLQHEKDMRPTMREVVENLRGIQKEELNVQKQEVVDIVVDDGSNPPSSGSGATGNLVET</sequence>
<comment type="caution">
    <text evidence="11">The sequence shown here is derived from an EMBL/GenBank/DDBJ whole genome shotgun (WGS) entry which is preliminary data.</text>
</comment>
<name>A0A118K5B9_CYNCS</name>
<dbReference type="Gene3D" id="3.30.200.20">
    <property type="entry name" value="Phosphorylase Kinase, domain 1"/>
    <property type="match status" value="1"/>
</dbReference>
<dbReference type="CDD" id="cd01745">
    <property type="entry name" value="GATase1_2"/>
    <property type="match status" value="1"/>
</dbReference>
<feature type="domain" description="Wall-associated receptor kinase C-terminal" evidence="10">
    <location>
        <begin position="641"/>
        <end position="713"/>
    </location>
</feature>
<dbReference type="PROSITE" id="PS51273">
    <property type="entry name" value="GATASE_TYPE_1"/>
    <property type="match status" value="1"/>
</dbReference>
<dbReference type="Pfam" id="PF07722">
    <property type="entry name" value="Peptidase_C26"/>
    <property type="match status" value="1"/>
</dbReference>
<evidence type="ECO:0000313" key="11">
    <source>
        <dbReference type="EMBL" id="KVI08865.1"/>
    </source>
</evidence>
<dbReference type="Pfam" id="PF13947">
    <property type="entry name" value="GUB_WAK_bind"/>
    <property type="match status" value="1"/>
</dbReference>
<dbReference type="InterPro" id="IPR011697">
    <property type="entry name" value="Peptidase_C26"/>
</dbReference>
<dbReference type="Gene3D" id="3.40.50.880">
    <property type="match status" value="1"/>
</dbReference>
<evidence type="ECO:0000256" key="5">
    <source>
        <dbReference type="ARBA" id="ARBA00047899"/>
    </source>
</evidence>
<dbReference type="OMA" id="DANDSIC"/>
<accession>A0A118K5B9</accession>
<dbReference type="PANTHER" id="PTHR43235:SF1">
    <property type="entry name" value="GLUTAMINE AMIDOTRANSFERASE PB2B2.05-RELATED"/>
    <property type="match status" value="1"/>
</dbReference>
<dbReference type="InterPro" id="IPR025287">
    <property type="entry name" value="WAK_GUB"/>
</dbReference>
<keyword evidence="8" id="KW-0472">Membrane</keyword>
<dbReference type="InterPro" id="IPR029062">
    <property type="entry name" value="Class_I_gatase-like"/>
</dbReference>
<dbReference type="GO" id="GO:0004674">
    <property type="term" value="F:protein serine/threonine kinase activity"/>
    <property type="evidence" value="ECO:0007669"/>
    <property type="project" value="UniProtKB-EC"/>
</dbReference>
<reference evidence="11 12" key="1">
    <citation type="journal article" date="2016" name="Sci. Rep.">
        <title>The genome sequence of the outbreeding globe artichoke constructed de novo incorporating a phase-aware low-pass sequencing strategy of F1 progeny.</title>
        <authorList>
            <person name="Scaglione D."/>
            <person name="Reyes-Chin-Wo S."/>
            <person name="Acquadro A."/>
            <person name="Froenicke L."/>
            <person name="Portis E."/>
            <person name="Beitel C."/>
            <person name="Tirone M."/>
            <person name="Mauro R."/>
            <person name="Lo Monaco A."/>
            <person name="Mauromicale G."/>
            <person name="Faccioli P."/>
            <person name="Cattivelli L."/>
            <person name="Rieseberg L."/>
            <person name="Michelmore R."/>
            <person name="Lanteri S."/>
        </authorList>
    </citation>
    <scope>NUCLEOTIDE SEQUENCE [LARGE SCALE GENOMIC DNA]</scope>
    <source>
        <strain evidence="11">2C</strain>
    </source>
</reference>
<dbReference type="InterPro" id="IPR011009">
    <property type="entry name" value="Kinase-like_dom_sf"/>
</dbReference>
<keyword evidence="4" id="KW-0325">Glycoprotein</keyword>
<feature type="region of interest" description="Disordered" evidence="7">
    <location>
        <begin position="903"/>
        <end position="923"/>
    </location>
</feature>
<comment type="subcellular location">
    <subcellularLocation>
        <location evidence="1">Membrane</location>
        <topology evidence="1">Single-pass membrane protein</topology>
    </subcellularLocation>
</comment>
<keyword evidence="8" id="KW-1133">Transmembrane helix</keyword>
<evidence type="ECO:0000313" key="12">
    <source>
        <dbReference type="Proteomes" id="UP000243975"/>
    </source>
</evidence>
<feature type="transmembrane region" description="Helical" evidence="8">
    <location>
        <begin position="738"/>
        <end position="756"/>
    </location>
</feature>
<evidence type="ECO:0000256" key="2">
    <source>
        <dbReference type="ARBA" id="ARBA00012513"/>
    </source>
</evidence>
<dbReference type="GO" id="GO:0005829">
    <property type="term" value="C:cytosol"/>
    <property type="evidence" value="ECO:0007669"/>
    <property type="project" value="TreeGrafter"/>
</dbReference>
<keyword evidence="12" id="KW-1185">Reference proteome</keyword>
<evidence type="ECO:0000256" key="6">
    <source>
        <dbReference type="ARBA" id="ARBA00048679"/>
    </source>
</evidence>
<dbReference type="SUPFAM" id="SSF56112">
    <property type="entry name" value="Protein kinase-like (PK-like)"/>
    <property type="match status" value="1"/>
</dbReference>
<comment type="catalytic activity">
    <reaction evidence="5">
        <text>L-threonyl-[protein] + ATP = O-phospho-L-threonyl-[protein] + ADP + H(+)</text>
        <dbReference type="Rhea" id="RHEA:46608"/>
        <dbReference type="Rhea" id="RHEA-COMP:11060"/>
        <dbReference type="Rhea" id="RHEA-COMP:11605"/>
        <dbReference type="ChEBI" id="CHEBI:15378"/>
        <dbReference type="ChEBI" id="CHEBI:30013"/>
        <dbReference type="ChEBI" id="CHEBI:30616"/>
        <dbReference type="ChEBI" id="CHEBI:61977"/>
        <dbReference type="ChEBI" id="CHEBI:456216"/>
        <dbReference type="EC" id="2.7.11.1"/>
    </reaction>
</comment>
<dbReference type="Pfam" id="PF14380">
    <property type="entry name" value="WAK_assoc"/>
    <property type="match status" value="1"/>
</dbReference>
<dbReference type="PANTHER" id="PTHR43235">
    <property type="entry name" value="GLUTAMINE AMIDOTRANSFERASE PB2B2.05-RELATED"/>
    <property type="match status" value="1"/>
</dbReference>
<protein>
    <recommendedName>
        <fullName evidence="2">non-specific serine/threonine protein kinase</fullName>
        <ecNumber evidence="2">2.7.11.1</ecNumber>
    </recommendedName>
</protein>
<dbReference type="SUPFAM" id="SSF52317">
    <property type="entry name" value="Class I glutamine amidotransferase-like"/>
    <property type="match status" value="1"/>
</dbReference>
<feature type="domain" description="Wall-associated receptor kinase galacturonan-binding" evidence="9">
    <location>
        <begin position="507"/>
        <end position="572"/>
    </location>
</feature>
<feature type="compositionally biased region" description="Low complexity" evidence="7">
    <location>
        <begin position="906"/>
        <end position="923"/>
    </location>
</feature>
<comment type="catalytic activity">
    <reaction evidence="6">
        <text>L-seryl-[protein] + ATP = O-phospho-L-seryl-[protein] + ADP + H(+)</text>
        <dbReference type="Rhea" id="RHEA:17989"/>
        <dbReference type="Rhea" id="RHEA-COMP:9863"/>
        <dbReference type="Rhea" id="RHEA-COMP:11604"/>
        <dbReference type="ChEBI" id="CHEBI:15378"/>
        <dbReference type="ChEBI" id="CHEBI:29999"/>
        <dbReference type="ChEBI" id="CHEBI:30616"/>
        <dbReference type="ChEBI" id="CHEBI:83421"/>
        <dbReference type="ChEBI" id="CHEBI:456216"/>
        <dbReference type="EC" id="2.7.11.1"/>
    </reaction>
</comment>
<evidence type="ECO:0000256" key="7">
    <source>
        <dbReference type="SAM" id="MobiDB-lite"/>
    </source>
</evidence>
<evidence type="ECO:0000256" key="4">
    <source>
        <dbReference type="ARBA" id="ARBA00023180"/>
    </source>
</evidence>
<proteinExistence type="predicted"/>
<keyword evidence="3" id="KW-0732">Signal</keyword>
<dbReference type="GO" id="GO:0030247">
    <property type="term" value="F:polysaccharide binding"/>
    <property type="evidence" value="ECO:0007669"/>
    <property type="project" value="InterPro"/>
</dbReference>
<dbReference type="GO" id="GO:0016020">
    <property type="term" value="C:membrane"/>
    <property type="evidence" value="ECO:0007669"/>
    <property type="project" value="UniProtKB-SubCell"/>
</dbReference>
<evidence type="ECO:0000256" key="8">
    <source>
        <dbReference type="SAM" id="Phobius"/>
    </source>
</evidence>
<keyword evidence="8" id="KW-0812">Transmembrane</keyword>
<evidence type="ECO:0000256" key="3">
    <source>
        <dbReference type="ARBA" id="ARBA00022729"/>
    </source>
</evidence>
<evidence type="ECO:0000256" key="1">
    <source>
        <dbReference type="ARBA" id="ARBA00004167"/>
    </source>
</evidence>
<dbReference type="InterPro" id="IPR044668">
    <property type="entry name" value="PuuD-like"/>
</dbReference>
<dbReference type="EC" id="2.7.11.1" evidence="2"/>